<dbReference type="PANTHER" id="PTHR33608:SF6">
    <property type="entry name" value="BLL2464 PROTEIN"/>
    <property type="match status" value="1"/>
</dbReference>
<proteinExistence type="predicted"/>
<gene>
    <name evidence="2" type="ORF">GQE98_05615</name>
</gene>
<accession>A0A6L8W6J8</accession>
<evidence type="ECO:0000259" key="1">
    <source>
        <dbReference type="Pfam" id="PF01882"/>
    </source>
</evidence>
<dbReference type="Proteomes" id="UP000476030">
    <property type="component" value="Unassembled WGS sequence"/>
</dbReference>
<keyword evidence="3" id="KW-1185">Reference proteome</keyword>
<organism evidence="2 3">
    <name type="scientific">Sneathiella litorea</name>
    <dbReference type="NCBI Taxonomy" id="2606216"/>
    <lineage>
        <taxon>Bacteria</taxon>
        <taxon>Pseudomonadati</taxon>
        <taxon>Pseudomonadota</taxon>
        <taxon>Alphaproteobacteria</taxon>
        <taxon>Sneathiellales</taxon>
        <taxon>Sneathiellaceae</taxon>
        <taxon>Sneathiella</taxon>
    </lineage>
</organism>
<dbReference type="EMBL" id="WTUW01000001">
    <property type="protein sequence ID" value="MZR30112.1"/>
    <property type="molecule type" value="Genomic_DNA"/>
</dbReference>
<feature type="domain" description="DUF58" evidence="1">
    <location>
        <begin position="59"/>
        <end position="261"/>
    </location>
</feature>
<reference evidence="2 3" key="1">
    <citation type="submission" date="2019-12" db="EMBL/GenBank/DDBJ databases">
        <title>Snethiella sp. nov. sp. isolated from sea sand.</title>
        <authorList>
            <person name="Kim J."/>
            <person name="Jeong S.E."/>
            <person name="Jung H.S."/>
            <person name="Jeon C.O."/>
        </authorList>
    </citation>
    <scope>NUCLEOTIDE SEQUENCE [LARGE SCALE GENOMIC DNA]</scope>
    <source>
        <strain evidence="2 3">DP05</strain>
    </source>
</reference>
<comment type="caution">
    <text evidence="2">The sequence shown here is derived from an EMBL/GenBank/DDBJ whole genome shotgun (WGS) entry which is preliminary data.</text>
</comment>
<dbReference type="RefSeq" id="WP_161314638.1">
    <property type="nucleotide sequence ID" value="NZ_WTUW01000001.1"/>
</dbReference>
<sequence>MFKPSRANTSPLQERVKAERLAQTLPPLILAAEHLVNAFDIGVHGRRRAGTGEDFWQFKQYGPDDPTTSIDWRQSAKREQVYIRQKEHETAETVWLWRDNSLTMDYASDLTEQSKLERATLLSMALALSLSKSGEKFGLFGQAEKASTGPTSFNRFVGRVLEMQSPSLPDLKLADRLSSKSTVVLISDFLCEPSEIAETVRHFVNLGCRGFLLQIADPVEADLPFQGRTRFLSMAEEDSLTLGKVEVVRDDYQALFDAHRQELIRIAKNVSWEYSFHRTDAPASEAFAALYSALNIRRPKP</sequence>
<dbReference type="Pfam" id="PF01882">
    <property type="entry name" value="DUF58"/>
    <property type="match status" value="1"/>
</dbReference>
<dbReference type="InterPro" id="IPR002881">
    <property type="entry name" value="DUF58"/>
</dbReference>
<name>A0A6L8W6J8_9PROT</name>
<dbReference type="AlphaFoldDB" id="A0A6L8W6J8"/>
<dbReference type="PANTHER" id="PTHR33608">
    <property type="entry name" value="BLL2464 PROTEIN"/>
    <property type="match status" value="1"/>
</dbReference>
<evidence type="ECO:0000313" key="2">
    <source>
        <dbReference type="EMBL" id="MZR30112.1"/>
    </source>
</evidence>
<protein>
    <submittedName>
        <fullName evidence="2">DUF58 domain-containing protein</fullName>
    </submittedName>
</protein>
<evidence type="ECO:0000313" key="3">
    <source>
        <dbReference type="Proteomes" id="UP000476030"/>
    </source>
</evidence>